<dbReference type="SUPFAM" id="SSF53335">
    <property type="entry name" value="S-adenosyl-L-methionine-dependent methyltransferases"/>
    <property type="match status" value="1"/>
</dbReference>
<evidence type="ECO:0000313" key="6">
    <source>
        <dbReference type="Proteomes" id="UP000886750"/>
    </source>
</evidence>
<dbReference type="GO" id="GO:0032259">
    <property type="term" value="P:methylation"/>
    <property type="evidence" value="ECO:0007669"/>
    <property type="project" value="UniProtKB-KW"/>
</dbReference>
<dbReference type="Pfam" id="PF13649">
    <property type="entry name" value="Methyltransf_25"/>
    <property type="match status" value="1"/>
</dbReference>
<dbReference type="Gene3D" id="3.40.50.150">
    <property type="entry name" value="Vaccinia Virus protein VP39"/>
    <property type="match status" value="1"/>
</dbReference>
<keyword evidence="2" id="KW-0808">Transferase</keyword>
<reference evidence="5" key="2">
    <citation type="submission" date="2021-04" db="EMBL/GenBank/DDBJ databases">
        <authorList>
            <person name="Gilroy R."/>
        </authorList>
    </citation>
    <scope>NUCLEOTIDE SEQUENCE</scope>
    <source>
        <strain evidence="5">1345</strain>
    </source>
</reference>
<evidence type="ECO:0000256" key="1">
    <source>
        <dbReference type="ARBA" id="ARBA00022603"/>
    </source>
</evidence>
<protein>
    <submittedName>
        <fullName evidence="5">Class I SAM-dependent methyltransferase</fullName>
    </submittedName>
</protein>
<accession>A0A9D1ZZI8</accession>
<dbReference type="InterPro" id="IPR029063">
    <property type="entry name" value="SAM-dependent_MTases_sf"/>
</dbReference>
<comment type="caution">
    <text evidence="5">The sequence shown here is derived from an EMBL/GenBank/DDBJ whole genome shotgun (WGS) entry which is preliminary data.</text>
</comment>
<organism evidence="5 6">
    <name type="scientific">Candidatus Borkfalkia excrementigallinarum</name>
    <dbReference type="NCBI Taxonomy" id="2838506"/>
    <lineage>
        <taxon>Bacteria</taxon>
        <taxon>Bacillati</taxon>
        <taxon>Bacillota</taxon>
        <taxon>Clostridia</taxon>
        <taxon>Christensenellales</taxon>
        <taxon>Christensenellaceae</taxon>
        <taxon>Candidatus Borkfalkia</taxon>
    </lineage>
</organism>
<name>A0A9D1ZZI8_9FIRM</name>
<reference evidence="5" key="1">
    <citation type="journal article" date="2021" name="PeerJ">
        <title>Extensive microbial diversity within the chicken gut microbiome revealed by metagenomics and culture.</title>
        <authorList>
            <person name="Gilroy R."/>
            <person name="Ravi A."/>
            <person name="Getino M."/>
            <person name="Pursley I."/>
            <person name="Horton D.L."/>
            <person name="Alikhan N.F."/>
            <person name="Baker D."/>
            <person name="Gharbi K."/>
            <person name="Hall N."/>
            <person name="Watson M."/>
            <person name="Adriaenssens E.M."/>
            <person name="Foster-Nyarko E."/>
            <person name="Jarju S."/>
            <person name="Secka A."/>
            <person name="Antonio M."/>
            <person name="Oren A."/>
            <person name="Chaudhuri R.R."/>
            <person name="La Ragione R."/>
            <person name="Hildebrand F."/>
            <person name="Pallen M.J."/>
        </authorList>
    </citation>
    <scope>NUCLEOTIDE SEQUENCE</scope>
    <source>
        <strain evidence="5">1345</strain>
    </source>
</reference>
<dbReference type="InterPro" id="IPR041698">
    <property type="entry name" value="Methyltransf_25"/>
</dbReference>
<evidence type="ECO:0000256" key="2">
    <source>
        <dbReference type="ARBA" id="ARBA00022679"/>
    </source>
</evidence>
<keyword evidence="1 5" id="KW-0489">Methyltransferase</keyword>
<sequence>MDESEIVRKNYDENAEAEWNRLEGFHFEFEITKRYLQKYLRGKTVLDIGGGPGRYSVWLAKQGYDVTLVDLSEGNVALARRKFQEYGVGVSTYVCDARDLSALPLEKFDNVLLMGPLYHLSDECDRARCVLEAKRHLKKKGVLFASFISITAGLNYYLDECPEKLVDEPAMDLFDRMERDESWNGMAFTQATFINSIEVLPFFEGLGFEKLALFGQEGLTGTRLSLLNRAPEPVRETYLSLSLRLCENPKYFAYSNHLMYIGEQKRNMRR</sequence>
<dbReference type="PANTHER" id="PTHR43464">
    <property type="entry name" value="METHYLTRANSFERASE"/>
    <property type="match status" value="1"/>
</dbReference>
<evidence type="ECO:0000259" key="4">
    <source>
        <dbReference type="Pfam" id="PF13649"/>
    </source>
</evidence>
<dbReference type="Proteomes" id="UP000886750">
    <property type="component" value="Unassembled WGS sequence"/>
</dbReference>
<feature type="domain" description="Methyltransferase" evidence="4">
    <location>
        <begin position="45"/>
        <end position="141"/>
    </location>
</feature>
<dbReference type="EMBL" id="DXCQ01000028">
    <property type="protein sequence ID" value="HIY96834.1"/>
    <property type="molecule type" value="Genomic_DNA"/>
</dbReference>
<proteinExistence type="predicted"/>
<evidence type="ECO:0000256" key="3">
    <source>
        <dbReference type="ARBA" id="ARBA00022691"/>
    </source>
</evidence>
<dbReference type="CDD" id="cd02440">
    <property type="entry name" value="AdoMet_MTases"/>
    <property type="match status" value="1"/>
</dbReference>
<gene>
    <name evidence="5" type="ORF">H9729_04025</name>
</gene>
<dbReference type="PANTHER" id="PTHR43464:SF19">
    <property type="entry name" value="UBIQUINONE BIOSYNTHESIS O-METHYLTRANSFERASE, MITOCHONDRIAL"/>
    <property type="match status" value="1"/>
</dbReference>
<keyword evidence="3" id="KW-0949">S-adenosyl-L-methionine</keyword>
<evidence type="ECO:0000313" key="5">
    <source>
        <dbReference type="EMBL" id="HIY96834.1"/>
    </source>
</evidence>
<dbReference type="AlphaFoldDB" id="A0A9D1ZZI8"/>
<dbReference type="GO" id="GO:0008168">
    <property type="term" value="F:methyltransferase activity"/>
    <property type="evidence" value="ECO:0007669"/>
    <property type="project" value="UniProtKB-KW"/>
</dbReference>